<dbReference type="Pfam" id="PF05305">
    <property type="entry name" value="DUF732"/>
    <property type="match status" value="1"/>
</dbReference>
<dbReference type="STRING" id="560555.BST30_06240"/>
<dbReference type="Proteomes" id="UP000192760">
    <property type="component" value="Unassembled WGS sequence"/>
</dbReference>
<dbReference type="AlphaFoldDB" id="A0A1X0G0I5"/>
<keyword evidence="1" id="KW-0472">Membrane</keyword>
<evidence type="ECO:0000256" key="1">
    <source>
        <dbReference type="SAM" id="Phobius"/>
    </source>
</evidence>
<keyword evidence="1" id="KW-1133">Transmembrane helix</keyword>
<proteinExistence type="predicted"/>
<dbReference type="EMBL" id="MVHW01000005">
    <property type="protein sequence ID" value="ORB07542.1"/>
    <property type="molecule type" value="Genomic_DNA"/>
</dbReference>
<comment type="caution">
    <text evidence="3">The sequence shown here is derived from an EMBL/GenBank/DDBJ whole genome shotgun (WGS) entry which is preliminary data.</text>
</comment>
<protein>
    <recommendedName>
        <fullName evidence="2">DUF732 domain-containing protein</fullName>
    </recommendedName>
</protein>
<organism evidence="3 4">
    <name type="scientific">Mycobacterium mantenii</name>
    <dbReference type="NCBI Taxonomy" id="560555"/>
    <lineage>
        <taxon>Bacteria</taxon>
        <taxon>Bacillati</taxon>
        <taxon>Actinomycetota</taxon>
        <taxon>Actinomycetes</taxon>
        <taxon>Mycobacteriales</taxon>
        <taxon>Mycobacteriaceae</taxon>
        <taxon>Mycobacterium</taxon>
        <taxon>Mycobacterium avium complex (MAC)</taxon>
    </lineage>
</organism>
<gene>
    <name evidence="3" type="ORF">BST30_06240</name>
</gene>
<dbReference type="InterPro" id="IPR007969">
    <property type="entry name" value="DUF732"/>
</dbReference>
<evidence type="ECO:0000313" key="4">
    <source>
        <dbReference type="Proteomes" id="UP000192760"/>
    </source>
</evidence>
<sequence>MNFATSVRLTVLRILGVITGLVALAAVLSAPIRADMVGNAFLSALTNAGITYTQPTGTTAMGQSVCPMLFEPGGSFDEVTSKMAEGNGMSYEMAGKFTIVAIATYCPAVIAPLLSNRPQS</sequence>
<reference evidence="3 4" key="1">
    <citation type="submission" date="2017-02" db="EMBL/GenBank/DDBJ databases">
        <title>The new phylogeny of genus Mycobacterium.</title>
        <authorList>
            <person name="Tortoli E."/>
            <person name="Trovato A."/>
            <person name="Cirillo D.M."/>
        </authorList>
    </citation>
    <scope>NUCLEOTIDE SEQUENCE [LARGE SCALE GENOMIC DNA]</scope>
    <source>
        <strain evidence="3 4">DSM 45255</strain>
    </source>
</reference>
<feature type="transmembrane region" description="Helical" evidence="1">
    <location>
        <begin position="12"/>
        <end position="32"/>
    </location>
</feature>
<feature type="domain" description="DUF732" evidence="2">
    <location>
        <begin position="40"/>
        <end position="107"/>
    </location>
</feature>
<keyword evidence="1" id="KW-0812">Transmembrane</keyword>
<dbReference type="RefSeq" id="WP_179970093.1">
    <property type="nucleotide sequence ID" value="NZ_AP022590.1"/>
</dbReference>
<evidence type="ECO:0000313" key="3">
    <source>
        <dbReference type="EMBL" id="ORB07542.1"/>
    </source>
</evidence>
<accession>A0A1X0G0I5</accession>
<feature type="transmembrane region" description="Helical" evidence="1">
    <location>
        <begin position="93"/>
        <end position="114"/>
    </location>
</feature>
<name>A0A1X0G0I5_MYCNT</name>
<evidence type="ECO:0000259" key="2">
    <source>
        <dbReference type="Pfam" id="PF05305"/>
    </source>
</evidence>